<keyword evidence="6" id="KW-1185">Reference proteome</keyword>
<evidence type="ECO:0000313" key="5">
    <source>
        <dbReference type="EMBL" id="EXF74033.1"/>
    </source>
</evidence>
<name>A0A010RPE7_9PEZI</name>
<dbReference type="PANTHER" id="PTHR47431">
    <property type="entry name" value="ZN(II)2CYS6 TRANSCRIPTION FACTOR (EUROFUNG)-RELATED"/>
    <property type="match status" value="1"/>
</dbReference>
<comment type="caution">
    <text evidence="5">The sequence shown here is derived from an EMBL/GenBank/DDBJ whole genome shotgun (WGS) entry which is preliminary data.</text>
</comment>
<dbReference type="Proteomes" id="UP000020467">
    <property type="component" value="Unassembled WGS sequence"/>
</dbReference>
<dbReference type="HOGENOM" id="CLU_015502_2_0_1"/>
<dbReference type="InterPro" id="IPR007219">
    <property type="entry name" value="XnlR_reg_dom"/>
</dbReference>
<accession>A0A010RPE7</accession>
<reference evidence="5 6" key="1">
    <citation type="submission" date="2014-02" db="EMBL/GenBank/DDBJ databases">
        <title>The genome sequence of Colletotrichum fioriniae PJ7.</title>
        <authorList>
            <person name="Baroncelli R."/>
            <person name="Thon M.R."/>
        </authorList>
    </citation>
    <scope>NUCLEOTIDE SEQUENCE [LARGE SCALE GENOMIC DNA]</scope>
    <source>
        <strain evidence="5 6">PJ7</strain>
    </source>
</reference>
<sequence length="636" mass="70434">MNDLDTEKQSGIWKKIRSSYTTNHDVTPSSLRLTMELTPNNSPREANSPGDTQQRAGAAKSKATIRASLACVPCRSKHVKCDSALPTCLRCRLEEKTCYYAKSRRGIRDAKKRSLINDPIAPPSVSPDSPVSFPSPEVASFDIPIHVIDKLPCGWSLARSSHLPDLNTASPTSLLFDLYFTNFHDTHPWLLPRNQLLGRIRSNPEPFYFLTSCVTYVGSLFSNAVSSEELREKAFSLASGSLPMTCWTVQGLLVLSVAAFGEGRLDLSAGWMDAATQMALDLGMQDKSFADAASDPFVAESSRRTYWALYWQGNMRAIREDSPKFMLSGVVATTELPCEEWEYQSGEIPQPLSMKKYTRRDPMGETSYSSWTHLIDLCRLSTELILPMPTLPPGLLSNTIDRADSRLVSWLINLPKWKQQLVDSGGAVDMVLFHAMAYAHSLRIKMQLPMEASGFGIRDLLTLGPLFKARDDMSFPRMPRCSSSPYPWLECSTALQAGLSTIGLFNFSLPPARYSPACIIGLRRAALALLDARMYGGSDSPALREKLDLLLGVLKIAGEMWPIARSIGNEVIDVLRELDVTSNRDSITQLDSCMDAFITDMSTSAVAPNSGIFSFPEPRTVEEMFNWSTGIMNMGL</sequence>
<evidence type="ECO:0000259" key="4">
    <source>
        <dbReference type="PROSITE" id="PS50048"/>
    </source>
</evidence>
<keyword evidence="1" id="KW-0479">Metal-binding</keyword>
<dbReference type="eggNOG" id="ENOG502R9Z1">
    <property type="taxonomic scope" value="Eukaryota"/>
</dbReference>
<dbReference type="Pfam" id="PF04082">
    <property type="entry name" value="Fungal_trans"/>
    <property type="match status" value="1"/>
</dbReference>
<dbReference type="Gene3D" id="4.10.240.10">
    <property type="entry name" value="Zn(2)-C6 fungal-type DNA-binding domain"/>
    <property type="match status" value="1"/>
</dbReference>
<dbReference type="KEGG" id="cfj:CFIO01_08364"/>
<dbReference type="PROSITE" id="PS00463">
    <property type="entry name" value="ZN2_CY6_FUNGAL_1"/>
    <property type="match status" value="1"/>
</dbReference>
<dbReference type="InterPro" id="IPR036864">
    <property type="entry name" value="Zn2-C6_fun-type_DNA-bd_sf"/>
</dbReference>
<dbReference type="AlphaFoldDB" id="A0A010RPE7"/>
<proteinExistence type="predicted"/>
<dbReference type="Pfam" id="PF00172">
    <property type="entry name" value="Zn_clus"/>
    <property type="match status" value="1"/>
</dbReference>
<dbReference type="SMART" id="SM00066">
    <property type="entry name" value="GAL4"/>
    <property type="match status" value="1"/>
</dbReference>
<dbReference type="CDD" id="cd12148">
    <property type="entry name" value="fungal_TF_MHR"/>
    <property type="match status" value="1"/>
</dbReference>
<dbReference type="InterPro" id="IPR001138">
    <property type="entry name" value="Zn2Cys6_DnaBD"/>
</dbReference>
<evidence type="ECO:0000256" key="1">
    <source>
        <dbReference type="ARBA" id="ARBA00022723"/>
    </source>
</evidence>
<dbReference type="PANTHER" id="PTHR47431:SF1">
    <property type="entry name" value="ZN(II)2CYS6 TRANSCRIPTION FACTOR (EUROFUNG)"/>
    <property type="match status" value="1"/>
</dbReference>
<dbReference type="GO" id="GO:0000981">
    <property type="term" value="F:DNA-binding transcription factor activity, RNA polymerase II-specific"/>
    <property type="evidence" value="ECO:0007669"/>
    <property type="project" value="InterPro"/>
</dbReference>
<dbReference type="OrthoDB" id="10067394at2759"/>
<dbReference type="CDD" id="cd00067">
    <property type="entry name" value="GAL4"/>
    <property type="match status" value="1"/>
</dbReference>
<dbReference type="GO" id="GO:0003677">
    <property type="term" value="F:DNA binding"/>
    <property type="evidence" value="ECO:0007669"/>
    <property type="project" value="InterPro"/>
</dbReference>
<keyword evidence="2" id="KW-0539">Nucleus</keyword>
<feature type="region of interest" description="Disordered" evidence="3">
    <location>
        <begin position="38"/>
        <end position="59"/>
    </location>
</feature>
<dbReference type="SUPFAM" id="SSF57701">
    <property type="entry name" value="Zn2/Cys6 DNA-binding domain"/>
    <property type="match status" value="1"/>
</dbReference>
<protein>
    <recommendedName>
        <fullName evidence="4">Zn(2)-C6 fungal-type domain-containing protein</fullName>
    </recommendedName>
</protein>
<evidence type="ECO:0000256" key="3">
    <source>
        <dbReference type="SAM" id="MobiDB-lite"/>
    </source>
</evidence>
<dbReference type="EMBL" id="JARH01001023">
    <property type="protein sequence ID" value="EXF74033.1"/>
    <property type="molecule type" value="Genomic_DNA"/>
</dbReference>
<dbReference type="PROSITE" id="PS50048">
    <property type="entry name" value="ZN2_CY6_FUNGAL_2"/>
    <property type="match status" value="1"/>
</dbReference>
<organism evidence="5 6">
    <name type="scientific">Colletotrichum fioriniae PJ7</name>
    <dbReference type="NCBI Taxonomy" id="1445577"/>
    <lineage>
        <taxon>Eukaryota</taxon>
        <taxon>Fungi</taxon>
        <taxon>Dikarya</taxon>
        <taxon>Ascomycota</taxon>
        <taxon>Pezizomycotina</taxon>
        <taxon>Sordariomycetes</taxon>
        <taxon>Hypocreomycetidae</taxon>
        <taxon>Glomerellales</taxon>
        <taxon>Glomerellaceae</taxon>
        <taxon>Colletotrichum</taxon>
        <taxon>Colletotrichum acutatum species complex</taxon>
    </lineage>
</organism>
<evidence type="ECO:0000256" key="2">
    <source>
        <dbReference type="ARBA" id="ARBA00023242"/>
    </source>
</evidence>
<dbReference type="GO" id="GO:0008270">
    <property type="term" value="F:zinc ion binding"/>
    <property type="evidence" value="ECO:0007669"/>
    <property type="project" value="InterPro"/>
</dbReference>
<feature type="domain" description="Zn(2)-C6 fungal-type" evidence="4">
    <location>
        <begin position="70"/>
        <end position="100"/>
    </location>
</feature>
<gene>
    <name evidence="5" type="ORF">CFIO01_08364</name>
</gene>
<evidence type="ECO:0000313" key="6">
    <source>
        <dbReference type="Proteomes" id="UP000020467"/>
    </source>
</evidence>
<feature type="compositionally biased region" description="Polar residues" evidence="3">
    <location>
        <begin position="38"/>
        <end position="55"/>
    </location>
</feature>
<dbReference type="GO" id="GO:0006351">
    <property type="term" value="P:DNA-templated transcription"/>
    <property type="evidence" value="ECO:0007669"/>
    <property type="project" value="InterPro"/>
</dbReference>